<evidence type="ECO:0000313" key="2">
    <source>
        <dbReference type="EMBL" id="VDP78988.1"/>
    </source>
</evidence>
<keyword evidence="3" id="KW-1185">Reference proteome</keyword>
<accession>A0A183PXQ8</accession>
<feature type="region of interest" description="Disordered" evidence="1">
    <location>
        <begin position="1"/>
        <end position="27"/>
    </location>
</feature>
<dbReference type="Proteomes" id="UP000269396">
    <property type="component" value="Unassembled WGS sequence"/>
</dbReference>
<protein>
    <submittedName>
        <fullName evidence="2">Uncharacterized protein</fullName>
    </submittedName>
</protein>
<sequence>MSSDDKKETETSNECDEGFLPDANPTLESPRFSIAMKMNRHDKDKDTLLPRKSLLFKPSKSRGQLSKISQFTCSQGSCRSAFCRYHHHEPSLLFDWLHLCVAMAV</sequence>
<dbReference type="EMBL" id="UZAL01041736">
    <property type="protein sequence ID" value="VDP78988.1"/>
    <property type="molecule type" value="Genomic_DNA"/>
</dbReference>
<reference evidence="2 3" key="1">
    <citation type="submission" date="2018-11" db="EMBL/GenBank/DDBJ databases">
        <authorList>
            <consortium name="Pathogen Informatics"/>
        </authorList>
    </citation>
    <scope>NUCLEOTIDE SEQUENCE [LARGE SCALE GENOMIC DNA]</scope>
    <source>
        <strain>Denwood</strain>
        <strain evidence="3">Zambia</strain>
    </source>
</reference>
<evidence type="ECO:0000313" key="3">
    <source>
        <dbReference type="Proteomes" id="UP000269396"/>
    </source>
</evidence>
<organism evidence="2 3">
    <name type="scientific">Schistosoma mattheei</name>
    <dbReference type="NCBI Taxonomy" id="31246"/>
    <lineage>
        <taxon>Eukaryota</taxon>
        <taxon>Metazoa</taxon>
        <taxon>Spiralia</taxon>
        <taxon>Lophotrochozoa</taxon>
        <taxon>Platyhelminthes</taxon>
        <taxon>Trematoda</taxon>
        <taxon>Digenea</taxon>
        <taxon>Strigeidida</taxon>
        <taxon>Schistosomatoidea</taxon>
        <taxon>Schistosomatidae</taxon>
        <taxon>Schistosoma</taxon>
    </lineage>
</organism>
<evidence type="ECO:0000256" key="1">
    <source>
        <dbReference type="SAM" id="MobiDB-lite"/>
    </source>
</evidence>
<feature type="compositionally biased region" description="Basic and acidic residues" evidence="1">
    <location>
        <begin position="1"/>
        <end position="10"/>
    </location>
</feature>
<gene>
    <name evidence="2" type="ORF">SMTD_LOCUS19144</name>
</gene>
<dbReference type="STRING" id="31246.A0A183PXQ8"/>
<dbReference type="AlphaFoldDB" id="A0A183PXQ8"/>
<proteinExistence type="predicted"/>
<name>A0A183PXQ8_9TREM</name>